<dbReference type="EMBL" id="CP000859">
    <property type="protein sequence ID" value="ABW67014.1"/>
    <property type="molecule type" value="Genomic_DNA"/>
</dbReference>
<dbReference type="STRING" id="96561.Dole_1208"/>
<reference evidence="2 3" key="1">
    <citation type="submission" date="2007-10" db="EMBL/GenBank/DDBJ databases">
        <title>Complete sequence of Desulfococcus oleovorans Hxd3.</title>
        <authorList>
            <consortium name="US DOE Joint Genome Institute"/>
            <person name="Copeland A."/>
            <person name="Lucas S."/>
            <person name="Lapidus A."/>
            <person name="Barry K."/>
            <person name="Glavina del Rio T."/>
            <person name="Dalin E."/>
            <person name="Tice H."/>
            <person name="Pitluck S."/>
            <person name="Kiss H."/>
            <person name="Brettin T."/>
            <person name="Bruce D."/>
            <person name="Detter J.C."/>
            <person name="Han C."/>
            <person name="Schmutz J."/>
            <person name="Larimer F."/>
            <person name="Land M."/>
            <person name="Hauser L."/>
            <person name="Kyrpides N."/>
            <person name="Kim E."/>
            <person name="Wawrik B."/>
            <person name="Richardson P."/>
        </authorList>
    </citation>
    <scope>NUCLEOTIDE SEQUENCE [LARGE SCALE GENOMIC DNA]</scope>
    <source>
        <strain evidence="3">DSM 6200 / JCM 39069 / Hxd3</strain>
    </source>
</reference>
<proteinExistence type="predicted"/>
<gene>
    <name evidence="2" type="ordered locus">Dole_1208</name>
</gene>
<dbReference type="PANTHER" id="PTHR37850">
    <property type="entry name" value="STRU PROTEIN"/>
    <property type="match status" value="1"/>
</dbReference>
<dbReference type="Pfam" id="PF21135">
    <property type="entry name" value="DRL_cat"/>
    <property type="match status" value="1"/>
</dbReference>
<dbReference type="KEGG" id="dol:Dole_1208"/>
<dbReference type="InterPro" id="IPR048423">
    <property type="entry name" value="DRL_cat"/>
</dbReference>
<dbReference type="SUPFAM" id="SSF51735">
    <property type="entry name" value="NAD(P)-binding Rossmann-fold domains"/>
    <property type="match status" value="1"/>
</dbReference>
<evidence type="ECO:0000313" key="3">
    <source>
        <dbReference type="Proteomes" id="UP000008561"/>
    </source>
</evidence>
<dbReference type="InterPro" id="IPR036291">
    <property type="entry name" value="NAD(P)-bd_dom_sf"/>
</dbReference>
<evidence type="ECO:0000313" key="2">
    <source>
        <dbReference type="EMBL" id="ABW67014.1"/>
    </source>
</evidence>
<dbReference type="OrthoDB" id="9777844at2"/>
<dbReference type="Proteomes" id="UP000008561">
    <property type="component" value="Chromosome"/>
</dbReference>
<dbReference type="CDD" id="cd11616">
    <property type="entry name" value="SAF_DH_OX_like"/>
    <property type="match status" value="1"/>
</dbReference>
<evidence type="ECO:0000259" key="1">
    <source>
        <dbReference type="Pfam" id="PF21135"/>
    </source>
</evidence>
<accession>A8ZXQ6</accession>
<dbReference type="HOGENOM" id="CLU_046102_0_0_7"/>
<protein>
    <submittedName>
        <fullName evidence="2">Homoserine dehydrogenase, NAD binding domain</fullName>
    </submittedName>
</protein>
<organism evidence="2 3">
    <name type="scientific">Desulfosudis oleivorans (strain DSM 6200 / JCM 39069 / Hxd3)</name>
    <name type="common">Desulfococcus oleovorans</name>
    <dbReference type="NCBI Taxonomy" id="96561"/>
    <lineage>
        <taxon>Bacteria</taxon>
        <taxon>Pseudomonadati</taxon>
        <taxon>Thermodesulfobacteriota</taxon>
        <taxon>Desulfobacteria</taxon>
        <taxon>Desulfobacterales</taxon>
        <taxon>Desulfosudaceae</taxon>
        <taxon>Desulfosudis</taxon>
    </lineage>
</organism>
<dbReference type="RefSeq" id="WP_012174632.1">
    <property type="nucleotide sequence ID" value="NC_009943.1"/>
</dbReference>
<dbReference type="AlphaFoldDB" id="A8ZXQ6"/>
<dbReference type="PANTHER" id="PTHR37850:SF1">
    <property type="entry name" value="SAF DOMAIN PROTEIN"/>
    <property type="match status" value="1"/>
</dbReference>
<dbReference type="eggNOG" id="COG4091">
    <property type="taxonomic scope" value="Bacteria"/>
</dbReference>
<feature type="domain" description="Oxidoreductase DRL-like catalytic" evidence="1">
    <location>
        <begin position="151"/>
        <end position="312"/>
    </location>
</feature>
<keyword evidence="3" id="KW-1185">Reference proteome</keyword>
<dbReference type="Gene3D" id="3.40.50.720">
    <property type="entry name" value="NAD(P)-binding Rossmann-like Domain"/>
    <property type="match status" value="1"/>
</dbReference>
<sequence>MQKQNGSDPAKIRIGIIGIGSMGKGLVYQAHITPGVRCVAVCDTDVKRCTAVLTWLHIPHSIATSRAVMEDVTRRGEVAVCEDGLWVAECADVDVVIEASSAILPAAEFALATLNSGKHLVLMNSEIDLLFGPLLADIARKNGVVCTSCDGDQYGVLKHQIDDLALWGLDLVMAGNIKGFLDRSANPTSIVPEADIRNLDYRMCTSYTDGTKLNIEMAIIANACGLITTTPGMHGPRAAHVQDVFNCFDFDALWKDRRPFVDYILGAEPGGGVFVIGHCDNPYQREMLAYYKMGPGPFYLFYRPYHLCHIEAMGTVLQAARRQTPFLVPDYGFQTQVYAYAKRDLKAGEVLDGIGGYCCYGLIENFKENHASPGLPIGLADNVALRRDVPEQGRISLDDVSYDPARLDFALFDRAFGLPANAAV</sequence>
<name>A8ZXQ6_DESOH</name>